<comment type="caution">
    <text evidence="3">The sequence shown here is derived from an EMBL/GenBank/DDBJ whole genome shotgun (WGS) entry which is preliminary data.</text>
</comment>
<keyword evidence="2" id="KW-0812">Transmembrane</keyword>
<evidence type="ECO:0000256" key="2">
    <source>
        <dbReference type="SAM" id="Phobius"/>
    </source>
</evidence>
<protein>
    <submittedName>
        <fullName evidence="3">Uncharacterized protein</fullName>
    </submittedName>
</protein>
<keyword evidence="4" id="KW-1185">Reference proteome</keyword>
<dbReference type="EMBL" id="CAXAMN010018446">
    <property type="protein sequence ID" value="CAK9052478.1"/>
    <property type="molecule type" value="Genomic_DNA"/>
</dbReference>
<evidence type="ECO:0000256" key="1">
    <source>
        <dbReference type="SAM" id="MobiDB-lite"/>
    </source>
</evidence>
<accession>A0ABP0MMQ6</accession>
<evidence type="ECO:0000313" key="4">
    <source>
        <dbReference type="Proteomes" id="UP001642484"/>
    </source>
</evidence>
<name>A0ABP0MMQ6_9DINO</name>
<reference evidence="3 4" key="1">
    <citation type="submission" date="2024-02" db="EMBL/GenBank/DDBJ databases">
        <authorList>
            <person name="Chen Y."/>
            <person name="Shah S."/>
            <person name="Dougan E. K."/>
            <person name="Thang M."/>
            <person name="Chan C."/>
        </authorList>
    </citation>
    <scope>NUCLEOTIDE SEQUENCE [LARGE SCALE GENOMIC DNA]</scope>
</reference>
<keyword evidence="2" id="KW-1133">Transmembrane helix</keyword>
<dbReference type="Proteomes" id="UP001642484">
    <property type="component" value="Unassembled WGS sequence"/>
</dbReference>
<organism evidence="3 4">
    <name type="scientific">Durusdinium trenchii</name>
    <dbReference type="NCBI Taxonomy" id="1381693"/>
    <lineage>
        <taxon>Eukaryota</taxon>
        <taxon>Sar</taxon>
        <taxon>Alveolata</taxon>
        <taxon>Dinophyceae</taxon>
        <taxon>Suessiales</taxon>
        <taxon>Symbiodiniaceae</taxon>
        <taxon>Durusdinium</taxon>
    </lineage>
</organism>
<keyword evidence="2" id="KW-0472">Membrane</keyword>
<evidence type="ECO:0000313" key="3">
    <source>
        <dbReference type="EMBL" id="CAK9052478.1"/>
    </source>
</evidence>
<feature type="transmembrane region" description="Helical" evidence="2">
    <location>
        <begin position="21"/>
        <end position="40"/>
    </location>
</feature>
<sequence length="416" mass="44882">MTLETSTLLEQSEPVSKQHCFVGKIGALFFLAALIVFSLSPSSSVPKEPKEPPSEPEPPAWDSGLRRFEKLVGHSLPQDFLERARRAGRGGDSTLQTPAEALRQLRVARTVKVQRPSGIGPTDPYRITQCVGTIYDAANFLGWAALNIDALSIRGTCPDKEGDTTCSANTVGLLFNLMWVVNNAAQIGVWCVRNFTENSTASRSLICLVNMALFLASTLQITSDGLAVAVDCSYLHSSGLAEFFNVSTGPLPPRRIARRPSGKDGTVARLPGPPWGRRLEADIEARTRGNQLGVCSMIVMQLVNDLPYTGVDVWAAVTDCGNAMEGGRSAEDFNEDCASDAFSIVSDLVNLVTDFLVVLIACPEEQPPKELPCTGDSTDITSNLFAIGAWALTIDHACNEENEGHDSVTFDIPPLR</sequence>
<feature type="region of interest" description="Disordered" evidence="1">
    <location>
        <begin position="43"/>
        <end position="63"/>
    </location>
</feature>
<gene>
    <name evidence="3" type="ORF">CCMP2556_LOCUS26470</name>
</gene>
<proteinExistence type="predicted"/>